<evidence type="ECO:0000256" key="2">
    <source>
        <dbReference type="ARBA" id="ARBA00006577"/>
    </source>
</evidence>
<comment type="caution">
    <text evidence="10">The sequence shown here is derived from an EMBL/GenBank/DDBJ whole genome shotgun (WGS) entry which is preliminary data.</text>
</comment>
<evidence type="ECO:0000256" key="4">
    <source>
        <dbReference type="ARBA" id="ARBA00023110"/>
    </source>
</evidence>
<feature type="region of interest" description="Disordered" evidence="7">
    <location>
        <begin position="32"/>
        <end position="70"/>
    </location>
</feature>
<dbReference type="PROSITE" id="PS51257">
    <property type="entry name" value="PROKAR_LIPOPROTEIN"/>
    <property type="match status" value="1"/>
</dbReference>
<evidence type="ECO:0000313" key="11">
    <source>
        <dbReference type="Proteomes" id="UP000700815"/>
    </source>
</evidence>
<evidence type="ECO:0000313" key="10">
    <source>
        <dbReference type="EMBL" id="MBW3092432.1"/>
    </source>
</evidence>
<reference evidence="10 11" key="1">
    <citation type="submission" date="2021-05" db="EMBL/GenBank/DDBJ databases">
        <title>Phylogenetic classification of ten novel species belonging to the genus Bifidobacterium comprising B. colchicus sp. nov., B. abeli sp. nov., B. bicoloris sp. nov., B. guerezis sp. nov., B. rosaliae sp. nov., B. santillanensis sp. nov., B. argentati sp. nov., B. amazzoni sp. nov., B. pluviali sp. nov., and B. pinnaculum sp. nov.</title>
        <authorList>
            <person name="Lugli G.A."/>
            <person name="Ruiz Garcia L."/>
            <person name="Margolles A."/>
            <person name="Ventura M."/>
        </authorList>
    </citation>
    <scope>NUCLEOTIDE SEQUENCE [LARGE SCALE GENOMIC DNA]</scope>
    <source>
        <strain evidence="10 11">82T10</strain>
    </source>
</reference>
<keyword evidence="8" id="KW-0732">Signal</keyword>
<keyword evidence="11" id="KW-1185">Reference proteome</keyword>
<evidence type="ECO:0000256" key="1">
    <source>
        <dbReference type="ARBA" id="ARBA00000971"/>
    </source>
</evidence>
<evidence type="ECO:0000256" key="8">
    <source>
        <dbReference type="SAM" id="SignalP"/>
    </source>
</evidence>
<feature type="compositionally biased region" description="Low complexity" evidence="7">
    <location>
        <begin position="32"/>
        <end position="65"/>
    </location>
</feature>
<dbReference type="PROSITE" id="PS50059">
    <property type="entry name" value="FKBP_PPIASE"/>
    <property type="match status" value="1"/>
</dbReference>
<accession>A0ABS6WER9</accession>
<keyword evidence="5 6" id="KW-0413">Isomerase</keyword>
<dbReference type="GO" id="GO:0003755">
    <property type="term" value="F:peptidyl-prolyl cis-trans isomerase activity"/>
    <property type="evidence" value="ECO:0007669"/>
    <property type="project" value="UniProtKB-EC"/>
</dbReference>
<keyword evidence="4 6" id="KW-0697">Rotamase</keyword>
<feature type="domain" description="PPIase FKBP-type" evidence="9">
    <location>
        <begin position="254"/>
        <end position="342"/>
    </location>
</feature>
<proteinExistence type="inferred from homology"/>
<evidence type="ECO:0000256" key="3">
    <source>
        <dbReference type="ARBA" id="ARBA00013194"/>
    </source>
</evidence>
<dbReference type="PANTHER" id="PTHR43811:SF19">
    <property type="entry name" value="39 KDA FK506-BINDING NUCLEAR PROTEIN"/>
    <property type="match status" value="1"/>
</dbReference>
<dbReference type="RefSeq" id="WP_219058513.1">
    <property type="nucleotide sequence ID" value="NZ_JAHBBH010000012.1"/>
</dbReference>
<organism evidence="10 11">
    <name type="scientific">Bifidobacterium miconis</name>
    <dbReference type="NCBI Taxonomy" id="2834435"/>
    <lineage>
        <taxon>Bacteria</taxon>
        <taxon>Bacillati</taxon>
        <taxon>Actinomycetota</taxon>
        <taxon>Actinomycetes</taxon>
        <taxon>Bifidobacteriales</taxon>
        <taxon>Bifidobacteriaceae</taxon>
        <taxon>Bifidobacterium</taxon>
    </lineage>
</organism>
<evidence type="ECO:0000256" key="7">
    <source>
        <dbReference type="SAM" id="MobiDB-lite"/>
    </source>
</evidence>
<evidence type="ECO:0000256" key="5">
    <source>
        <dbReference type="ARBA" id="ARBA00023235"/>
    </source>
</evidence>
<name>A0ABS6WER9_9BIFI</name>
<feature type="signal peptide" evidence="8">
    <location>
        <begin position="1"/>
        <end position="30"/>
    </location>
</feature>
<comment type="catalytic activity">
    <reaction evidence="1 6">
        <text>[protein]-peptidylproline (omega=180) = [protein]-peptidylproline (omega=0)</text>
        <dbReference type="Rhea" id="RHEA:16237"/>
        <dbReference type="Rhea" id="RHEA-COMP:10747"/>
        <dbReference type="Rhea" id="RHEA-COMP:10748"/>
        <dbReference type="ChEBI" id="CHEBI:83833"/>
        <dbReference type="ChEBI" id="CHEBI:83834"/>
        <dbReference type="EC" id="5.2.1.8"/>
    </reaction>
</comment>
<dbReference type="PANTHER" id="PTHR43811">
    <property type="entry name" value="FKBP-TYPE PEPTIDYL-PROLYL CIS-TRANS ISOMERASE FKPA"/>
    <property type="match status" value="1"/>
</dbReference>
<dbReference type="EC" id="5.2.1.8" evidence="3 6"/>
<dbReference type="Pfam" id="PF00254">
    <property type="entry name" value="FKBP_C"/>
    <property type="match status" value="1"/>
</dbReference>
<dbReference type="InterPro" id="IPR001179">
    <property type="entry name" value="PPIase_FKBP_dom"/>
</dbReference>
<dbReference type="EMBL" id="JAHBBH010000012">
    <property type="protein sequence ID" value="MBW3092432.1"/>
    <property type="molecule type" value="Genomic_DNA"/>
</dbReference>
<sequence length="342" mass="35663">MRNTTTSKHFRNVLAGVCALGLCLAFGACGSSNSSSKDSSNGSSSSSSSDSSSKDSSSSSSGDTSSLKDLDQISGVTATGELGKKPTIKLASTPMTVANNSYAVLQEGNGKTVEADDRVCVQGIAINVKDGSQLMSTWEKNTPDCSWDMTSSSLAAAYKELFLKQKVNSTVAFGVNDSNSSGTSYIMALTIVSTSKDYTKATGDEVTDVPSNLPKVTRAKDGKPSITMNGYKGNGKKLLAQTLIKGSGKKLTNSMTAKVKYTGWLLDGTQFDSSWDKDTTFDADLSDSGQIIQGWKDGLIGQTVGSQVLIVIPPDLGYGSTATGSIPANSTLVFVVDILAAY</sequence>
<protein>
    <recommendedName>
        <fullName evidence="3 6">peptidylprolyl isomerase</fullName>
        <ecNumber evidence="3 6">5.2.1.8</ecNumber>
    </recommendedName>
</protein>
<evidence type="ECO:0000259" key="9">
    <source>
        <dbReference type="PROSITE" id="PS50059"/>
    </source>
</evidence>
<evidence type="ECO:0000256" key="6">
    <source>
        <dbReference type="PROSITE-ProRule" id="PRU00277"/>
    </source>
</evidence>
<gene>
    <name evidence="10" type="ORF">KIH79_05635</name>
</gene>
<dbReference type="Proteomes" id="UP000700815">
    <property type="component" value="Unassembled WGS sequence"/>
</dbReference>
<comment type="similarity">
    <text evidence="2">Belongs to the FKBP-type PPIase family.</text>
</comment>
<feature type="chain" id="PRO_5045168118" description="peptidylprolyl isomerase" evidence="8">
    <location>
        <begin position="31"/>
        <end position="342"/>
    </location>
</feature>